<dbReference type="Proteomes" id="UP000297053">
    <property type="component" value="Chromosome"/>
</dbReference>
<dbReference type="Gene3D" id="1.10.10.10">
    <property type="entry name" value="Winged helix-like DNA-binding domain superfamily/Winged helix DNA-binding domain"/>
    <property type="match status" value="1"/>
</dbReference>
<evidence type="ECO:0000313" key="1">
    <source>
        <dbReference type="EMBL" id="QCD64434.1"/>
    </source>
</evidence>
<gene>
    <name evidence="1" type="ORF">E5139_01810</name>
</gene>
<organism evidence="1 2">
    <name type="scientific">Halomicrobium mukohataei</name>
    <dbReference type="NCBI Taxonomy" id="57705"/>
    <lineage>
        <taxon>Archaea</taxon>
        <taxon>Methanobacteriati</taxon>
        <taxon>Methanobacteriota</taxon>
        <taxon>Stenosarchaea group</taxon>
        <taxon>Halobacteria</taxon>
        <taxon>Halobacteriales</taxon>
        <taxon>Haloarculaceae</taxon>
        <taxon>Halomicrobium</taxon>
    </lineage>
</organism>
<dbReference type="OMA" id="MSKWLQS"/>
<accession>A0A4D6K9J7</accession>
<dbReference type="AlphaFoldDB" id="A0A4D6K9J7"/>
<sequence>MTKWLQSGRRRDICIILAGEDGLNGQTLKTRLERHYDERIDPKSFYGALSAMVDSGFLEKETEGIADEYSLTEAGAARLDEQYAWMREQLDRTEGGDG</sequence>
<dbReference type="InterPro" id="IPR036390">
    <property type="entry name" value="WH_DNA-bd_sf"/>
</dbReference>
<reference evidence="1 2" key="1">
    <citation type="submission" date="2019-04" db="EMBL/GenBank/DDBJ databases">
        <title>Complete genome sequence of Arthrobacter sp. ZXY-2 associated with effective atrazine degradation and salt adaptation.</title>
        <authorList>
            <person name="Zhao X."/>
        </authorList>
    </citation>
    <scope>NUCLEOTIDE SEQUENCE [LARGE SCALE GENOMIC DNA]</scope>
    <source>
        <strain evidence="2">ZP60</strain>
    </source>
</reference>
<evidence type="ECO:0000313" key="2">
    <source>
        <dbReference type="Proteomes" id="UP000297053"/>
    </source>
</evidence>
<protein>
    <submittedName>
        <fullName evidence="1">PadR family transcriptional regulator</fullName>
    </submittedName>
</protein>
<dbReference type="EMBL" id="CP039375">
    <property type="protein sequence ID" value="QCD64434.1"/>
    <property type="molecule type" value="Genomic_DNA"/>
</dbReference>
<dbReference type="KEGG" id="halz:E5139_01810"/>
<dbReference type="GeneID" id="42177633"/>
<reference evidence="1 2" key="2">
    <citation type="submission" date="2019-04" db="EMBL/GenBank/DDBJ databases">
        <authorList>
            <person name="Yang S."/>
            <person name="Wei W."/>
        </authorList>
    </citation>
    <scope>NUCLEOTIDE SEQUENCE [LARGE SCALE GENOMIC DNA]</scope>
    <source>
        <strain evidence="2">ZP60</strain>
    </source>
</reference>
<dbReference type="SUPFAM" id="SSF46785">
    <property type="entry name" value="Winged helix' DNA-binding domain"/>
    <property type="match status" value="1"/>
</dbReference>
<proteinExistence type="predicted"/>
<name>A0A4D6K9J7_9EURY</name>
<dbReference type="InterPro" id="IPR036388">
    <property type="entry name" value="WH-like_DNA-bd_sf"/>
</dbReference>
<dbReference type="RefSeq" id="WP_015763854.1">
    <property type="nucleotide sequence ID" value="NZ_CP039375.1"/>
</dbReference>